<evidence type="ECO:0000313" key="15">
    <source>
        <dbReference type="EMBL" id="KAK2155036.1"/>
    </source>
</evidence>
<dbReference type="InterPro" id="IPR005821">
    <property type="entry name" value="Ion_trans_dom"/>
</dbReference>
<keyword evidence="4 13" id="KW-0812">Transmembrane</keyword>
<keyword evidence="9" id="KW-0406">Ion transport</keyword>
<gene>
    <name evidence="15" type="ORF">LSH36_251g06008</name>
</gene>
<accession>A0AAD9N4T6</accession>
<keyword evidence="8 13" id="KW-1133">Transmembrane helix</keyword>
<dbReference type="Gene3D" id="1.10.287.70">
    <property type="match status" value="1"/>
</dbReference>
<dbReference type="FunFam" id="1.10.287.70:FF:000034">
    <property type="entry name" value="Potassium voltage-gated channel subfamily B member"/>
    <property type="match status" value="1"/>
</dbReference>
<organism evidence="15 16">
    <name type="scientific">Paralvinella palmiformis</name>
    <dbReference type="NCBI Taxonomy" id="53620"/>
    <lineage>
        <taxon>Eukaryota</taxon>
        <taxon>Metazoa</taxon>
        <taxon>Spiralia</taxon>
        <taxon>Lophotrochozoa</taxon>
        <taxon>Annelida</taxon>
        <taxon>Polychaeta</taxon>
        <taxon>Sedentaria</taxon>
        <taxon>Canalipalpata</taxon>
        <taxon>Terebellida</taxon>
        <taxon>Terebelliformia</taxon>
        <taxon>Alvinellidae</taxon>
        <taxon>Paralvinella</taxon>
    </lineage>
</organism>
<feature type="transmembrane region" description="Helical" evidence="13">
    <location>
        <begin position="342"/>
        <end position="359"/>
    </location>
</feature>
<feature type="compositionally biased region" description="Low complexity" evidence="12">
    <location>
        <begin position="585"/>
        <end position="602"/>
    </location>
</feature>
<evidence type="ECO:0000256" key="8">
    <source>
        <dbReference type="ARBA" id="ARBA00022989"/>
    </source>
</evidence>
<keyword evidence="7" id="KW-0630">Potassium</keyword>
<evidence type="ECO:0000256" key="3">
    <source>
        <dbReference type="ARBA" id="ARBA00022538"/>
    </source>
</evidence>
<evidence type="ECO:0000256" key="6">
    <source>
        <dbReference type="ARBA" id="ARBA00022882"/>
    </source>
</evidence>
<feature type="region of interest" description="Disordered" evidence="12">
    <location>
        <begin position="579"/>
        <end position="602"/>
    </location>
</feature>
<dbReference type="PANTHER" id="PTHR11537:SF254">
    <property type="entry name" value="POTASSIUM VOLTAGE-GATED CHANNEL PROTEIN SHAB"/>
    <property type="match status" value="1"/>
</dbReference>
<dbReference type="Pfam" id="PF00520">
    <property type="entry name" value="Ion_trans"/>
    <property type="match status" value="1"/>
</dbReference>
<dbReference type="PRINTS" id="PR01491">
    <property type="entry name" value="KVCHANNEL"/>
</dbReference>
<dbReference type="PRINTS" id="PR01495">
    <property type="entry name" value="SHABCHANNEL"/>
</dbReference>
<feature type="compositionally biased region" description="Low complexity" evidence="12">
    <location>
        <begin position="809"/>
        <end position="826"/>
    </location>
</feature>
<feature type="compositionally biased region" description="Basic and acidic residues" evidence="12">
    <location>
        <begin position="448"/>
        <end position="458"/>
    </location>
</feature>
<dbReference type="AlphaFoldDB" id="A0AAD9N4T6"/>
<feature type="compositionally biased region" description="Low complexity" evidence="12">
    <location>
        <begin position="131"/>
        <end position="143"/>
    </location>
</feature>
<dbReference type="PANTHER" id="PTHR11537">
    <property type="entry name" value="VOLTAGE-GATED POTASSIUM CHANNEL"/>
    <property type="match status" value="1"/>
</dbReference>
<evidence type="ECO:0000256" key="1">
    <source>
        <dbReference type="ARBA" id="ARBA00004141"/>
    </source>
</evidence>
<evidence type="ECO:0000256" key="13">
    <source>
        <dbReference type="SAM" id="Phobius"/>
    </source>
</evidence>
<dbReference type="InterPro" id="IPR003973">
    <property type="entry name" value="K_chnl_volt-dep_Kv2"/>
</dbReference>
<keyword evidence="6" id="KW-0851">Voltage-gated channel</keyword>
<dbReference type="EMBL" id="JAODUP010000251">
    <property type="protein sequence ID" value="KAK2155036.1"/>
    <property type="molecule type" value="Genomic_DNA"/>
</dbReference>
<dbReference type="SUPFAM" id="SSF81324">
    <property type="entry name" value="Voltage-gated potassium channels"/>
    <property type="match status" value="1"/>
</dbReference>
<feature type="transmembrane region" description="Helical" evidence="13">
    <location>
        <begin position="310"/>
        <end position="330"/>
    </location>
</feature>
<dbReference type="InterPro" id="IPR027359">
    <property type="entry name" value="Volt_channel_dom_sf"/>
</dbReference>
<sequence length="974" mass="106481">MRRAHSCAEWPLSVRAPNGVGVREDKRPESESVTSRSVSGRRSFITDLVRLRAVAERYRRRILADRMRLIIRAAVGPRRPPFNAIRYCTAFANPSGALDYLSLPNARRLDLLKSLSFCGLLEVGVSRRQQPAGGSSAASPGEAYEGGRRSSTIHSPLTDCPPIFASFQVLAIISIAFIVASTIALTLNTLESLQGRDEDGEPVDNEYLHIVEAVCISWFTLEYGLRFWASPNKWKFFKGALNIIDLSAILPYYISLGLVESNKSTKQFDNVRKVVQIFRIMRILRILKLARHSTGLQSLGYTLQRSYKELGLLMMFLAIGVLLFSSLCYFAEKDVEETEYKSIPETFWWAAITMTTVGYGDIYPTTVWGKLVGSVCCICGVLVIALPIPIIVNNFAEFYKDQMRREKVLKRREAMERAKRNGSIVSFHNINLRDAFAKSMEVLYKDHADDDDDGRSGDDVSANSVAVPGTGRGRKAGPRSRDDRLRVAIGQDGADPGTADTTSLPETTHYPLSVYNPGDDNLLDVDQESLQRMTSSQPMLNIKTQASDAIVKMVRPCPDVCRQGSSASSDTYASCLTHRTHSPSTHTEGATTATTTTATHPTDANNVLNVRALPSVPCAGCALQRVQALPDGYRYPCLRSQTVQMLDTNNGLSATWRTSSSPLGSSVVDSNLDSACPSLSDQRSDAYPGESGSSLGSDTDSISPPERGHNGARGNVFLSPDASGGQGRGGILRAESMPAPRRRSNHKRDALSQEETETLLCPAGGGHDPMHHHGGYLDTAEEEEEEEEDDDDDEEEEEDDSYHVDPDTEPLTPTTPPTKSKYTYTPQFIPPKSLVHVPGADSPPRETHATNASLPRPPRMGPLGKKGRQRCGDRGAVNNKKVAPPGLRGQPPAAEQVALPQRANRLRRQILSHSRQFRSFQRREVDGRTVEGWADGGGGRPGPAERHESGHSGRTGWGCGGVGGQSAVRRDPAG</sequence>
<evidence type="ECO:0000256" key="2">
    <source>
        <dbReference type="ARBA" id="ARBA00022448"/>
    </source>
</evidence>
<keyword evidence="2" id="KW-0813">Transport</keyword>
<evidence type="ECO:0000256" key="5">
    <source>
        <dbReference type="ARBA" id="ARBA00022826"/>
    </source>
</evidence>
<evidence type="ECO:0000256" key="11">
    <source>
        <dbReference type="ARBA" id="ARBA00023303"/>
    </source>
</evidence>
<keyword evidence="5" id="KW-0631">Potassium channel</keyword>
<comment type="caution">
    <text evidence="15">The sequence shown here is derived from an EMBL/GenBank/DDBJ whole genome shotgun (WGS) entry which is preliminary data.</text>
</comment>
<feature type="transmembrane region" description="Helical" evidence="13">
    <location>
        <begin position="163"/>
        <end position="187"/>
    </location>
</feature>
<feature type="region of interest" description="Disordered" evidence="12">
    <location>
        <begin position="657"/>
        <end position="894"/>
    </location>
</feature>
<evidence type="ECO:0000259" key="14">
    <source>
        <dbReference type="Pfam" id="PF00520"/>
    </source>
</evidence>
<keyword evidence="11" id="KW-0407">Ion channel</keyword>
<evidence type="ECO:0000256" key="12">
    <source>
        <dbReference type="SAM" id="MobiDB-lite"/>
    </source>
</evidence>
<keyword evidence="16" id="KW-1185">Reference proteome</keyword>
<feature type="transmembrane region" description="Helical" evidence="13">
    <location>
        <begin position="236"/>
        <end position="254"/>
    </location>
</feature>
<dbReference type="PRINTS" id="PR00169">
    <property type="entry name" value="KCHANNEL"/>
</dbReference>
<evidence type="ECO:0000256" key="10">
    <source>
        <dbReference type="ARBA" id="ARBA00023136"/>
    </source>
</evidence>
<dbReference type="InterPro" id="IPR028325">
    <property type="entry name" value="VG_K_chnl"/>
</dbReference>
<evidence type="ECO:0000313" key="16">
    <source>
        <dbReference type="Proteomes" id="UP001208570"/>
    </source>
</evidence>
<feature type="compositionally biased region" description="Polar residues" evidence="12">
    <location>
        <begin position="671"/>
        <end position="681"/>
    </location>
</feature>
<feature type="compositionally biased region" description="Gly residues" evidence="12">
    <location>
        <begin position="953"/>
        <end position="964"/>
    </location>
</feature>
<feature type="domain" description="Ion transport" evidence="14">
    <location>
        <begin position="169"/>
        <end position="402"/>
    </location>
</feature>
<evidence type="ECO:0000256" key="9">
    <source>
        <dbReference type="ARBA" id="ARBA00023065"/>
    </source>
</evidence>
<keyword evidence="3" id="KW-0633">Potassium transport</keyword>
<feature type="compositionally biased region" description="Polar residues" evidence="12">
    <location>
        <begin position="691"/>
        <end position="702"/>
    </location>
</feature>
<proteinExistence type="predicted"/>
<dbReference type="InterPro" id="IPR003968">
    <property type="entry name" value="K_chnl_volt-dep_Kv"/>
</dbReference>
<feature type="region of interest" description="Disordered" evidence="12">
    <location>
        <begin position="448"/>
        <end position="521"/>
    </location>
</feature>
<feature type="region of interest" description="Disordered" evidence="12">
    <location>
        <begin position="928"/>
        <end position="974"/>
    </location>
</feature>
<comment type="subcellular location">
    <subcellularLocation>
        <location evidence="1">Membrane</location>
        <topology evidence="1">Multi-pass membrane protein</topology>
    </subcellularLocation>
</comment>
<dbReference type="GO" id="GO:0008076">
    <property type="term" value="C:voltage-gated potassium channel complex"/>
    <property type="evidence" value="ECO:0007669"/>
    <property type="project" value="InterPro"/>
</dbReference>
<dbReference type="Proteomes" id="UP001208570">
    <property type="component" value="Unassembled WGS sequence"/>
</dbReference>
<feature type="compositionally biased region" description="Low complexity" evidence="12">
    <location>
        <begin position="659"/>
        <end position="670"/>
    </location>
</feature>
<dbReference type="GO" id="GO:0005251">
    <property type="term" value="F:delayed rectifier potassium channel activity"/>
    <property type="evidence" value="ECO:0007669"/>
    <property type="project" value="TreeGrafter"/>
</dbReference>
<protein>
    <recommendedName>
        <fullName evidence="14">Ion transport domain-containing protein</fullName>
    </recommendedName>
</protein>
<keyword evidence="10 13" id="KW-0472">Membrane</keyword>
<dbReference type="Gene3D" id="1.20.120.350">
    <property type="entry name" value="Voltage-gated potassium channels. Chain C"/>
    <property type="match status" value="1"/>
</dbReference>
<reference evidence="15" key="1">
    <citation type="journal article" date="2023" name="Mol. Biol. Evol.">
        <title>Third-Generation Sequencing Reveals the Adaptive Role of the Epigenome in Three Deep-Sea Polychaetes.</title>
        <authorList>
            <person name="Perez M."/>
            <person name="Aroh O."/>
            <person name="Sun Y."/>
            <person name="Lan Y."/>
            <person name="Juniper S.K."/>
            <person name="Young C.R."/>
            <person name="Angers B."/>
            <person name="Qian P.Y."/>
        </authorList>
    </citation>
    <scope>NUCLEOTIDE SEQUENCE</scope>
    <source>
        <strain evidence="15">P08H-3</strain>
    </source>
</reference>
<feature type="region of interest" description="Disordered" evidence="12">
    <location>
        <begin position="130"/>
        <end position="150"/>
    </location>
</feature>
<dbReference type="GO" id="GO:0001508">
    <property type="term" value="P:action potential"/>
    <property type="evidence" value="ECO:0007669"/>
    <property type="project" value="TreeGrafter"/>
</dbReference>
<feature type="transmembrane region" description="Helical" evidence="13">
    <location>
        <begin position="371"/>
        <end position="396"/>
    </location>
</feature>
<evidence type="ECO:0000256" key="7">
    <source>
        <dbReference type="ARBA" id="ARBA00022958"/>
    </source>
</evidence>
<name>A0AAD9N4T6_9ANNE</name>
<feature type="compositionally biased region" description="Acidic residues" evidence="12">
    <location>
        <begin position="779"/>
        <end position="800"/>
    </location>
</feature>
<evidence type="ECO:0000256" key="4">
    <source>
        <dbReference type="ARBA" id="ARBA00022692"/>
    </source>
</evidence>